<organism evidence="2">
    <name type="scientific">Fagus sylvatica</name>
    <name type="common">Beechnut</name>
    <dbReference type="NCBI Taxonomy" id="28930"/>
    <lineage>
        <taxon>Eukaryota</taxon>
        <taxon>Viridiplantae</taxon>
        <taxon>Streptophyta</taxon>
        <taxon>Embryophyta</taxon>
        <taxon>Tracheophyta</taxon>
        <taxon>Spermatophyta</taxon>
        <taxon>Magnoliopsida</taxon>
        <taxon>eudicotyledons</taxon>
        <taxon>Gunneridae</taxon>
        <taxon>Pentapetalae</taxon>
        <taxon>rosids</taxon>
        <taxon>fabids</taxon>
        <taxon>Fagales</taxon>
        <taxon>Fagaceae</taxon>
        <taxon>Fagus</taxon>
    </lineage>
</organism>
<keyword evidence="1" id="KW-0812">Transmembrane</keyword>
<feature type="transmembrane region" description="Helical" evidence="1">
    <location>
        <begin position="25"/>
        <end position="49"/>
    </location>
</feature>
<gene>
    <name evidence="2" type="ORF">FSB_LOCUS734</name>
</gene>
<accession>A0A2N9EDI7</accession>
<sequence>MAELATQSAEAMRVAVELVVDLRVWWLWVWVCVSLVAVRVRVVVALVAVDLACGGEGGFVLPWVWLP</sequence>
<evidence type="ECO:0000256" key="1">
    <source>
        <dbReference type="SAM" id="Phobius"/>
    </source>
</evidence>
<keyword evidence="1" id="KW-0472">Membrane</keyword>
<protein>
    <submittedName>
        <fullName evidence="2">Uncharacterized protein</fullName>
    </submittedName>
</protein>
<evidence type="ECO:0000313" key="2">
    <source>
        <dbReference type="EMBL" id="SPC72852.1"/>
    </source>
</evidence>
<dbReference type="EMBL" id="OIVN01000027">
    <property type="protein sequence ID" value="SPC72852.1"/>
    <property type="molecule type" value="Genomic_DNA"/>
</dbReference>
<keyword evidence="1" id="KW-1133">Transmembrane helix</keyword>
<proteinExistence type="predicted"/>
<reference evidence="2" key="1">
    <citation type="submission" date="2018-02" db="EMBL/GenBank/DDBJ databases">
        <authorList>
            <person name="Cohen D.B."/>
            <person name="Kent A.D."/>
        </authorList>
    </citation>
    <scope>NUCLEOTIDE SEQUENCE</scope>
</reference>
<dbReference type="AlphaFoldDB" id="A0A2N9EDI7"/>
<name>A0A2N9EDI7_FAGSY</name>